<name>B6AFM1_CRYMR</name>
<dbReference type="RefSeq" id="XP_002141361.1">
    <property type="nucleotide sequence ID" value="XM_002141325.1"/>
</dbReference>
<keyword evidence="3" id="KW-1185">Reference proteome</keyword>
<sequence length="554" mass="62085">MKSQQYRTVIPTSNMQSTPSVGHSGMFPASNPLPGVMVYPNSNNMQHLPPISPIPRSMSMSNFNRVPVGQMNIPLEGVGYIGPQTIPANIKLSPPLSPQTPNNIGINNKILSSCMPWINSCSNPTIVSPPKISNPLFPDQLTQPDSSAHKQLQAHGVSPVTHNLGFFCCGQTETNKSMTPEFPGSQESNYSFTAANAKNSYIVTDKEKTKISTLSDIENENRELREHLFKLGEAVHEYVTNKSDSSNESQLIAVLSRQLSSVQQKLSGNSTIMGNICKDIKYTSNNEFLNNIIQSVNNAVYKAKVVLQIIPNDGVIYSSLNDVVRILFSLEADMQKLDEAFKEKVTEGESNKNIISMIEQDNKHLTNRLKESNEQVKLLRERVITLTSTIEENNTTKFLTSSPIYQKLESEKVKLEKKVADLETKSDDLRKLLNIAEKKLHDISHKQSVDALWPRGESIRGGSNEDLVEMLKKIDPESKTLQSIAENLIQKTHNTQTNSFSLKEKLENLHSEDGDINHLVHNDKIGDIQRDTIRMQLEQFKRLHYLNENIGKNI</sequence>
<dbReference type="GeneID" id="6996381"/>
<reference evidence="2" key="1">
    <citation type="submission" date="2008-06" db="EMBL/GenBank/DDBJ databases">
        <authorList>
            <person name="Lorenzi H."/>
            <person name="Inman J."/>
            <person name="Miller J."/>
            <person name="Schobel S."/>
            <person name="Amedeo P."/>
            <person name="Caler E.V."/>
            <person name="da Silva J."/>
        </authorList>
    </citation>
    <scope>NUCLEOTIDE SEQUENCE [LARGE SCALE GENOMIC DNA]</scope>
    <source>
        <strain evidence="2">RN66</strain>
    </source>
</reference>
<accession>B6AFM1</accession>
<protein>
    <submittedName>
        <fullName evidence="2">Uncharacterized protein</fullName>
    </submittedName>
</protein>
<organism evidence="2 3">
    <name type="scientific">Cryptosporidium muris (strain RN66)</name>
    <dbReference type="NCBI Taxonomy" id="441375"/>
    <lineage>
        <taxon>Eukaryota</taxon>
        <taxon>Sar</taxon>
        <taxon>Alveolata</taxon>
        <taxon>Apicomplexa</taxon>
        <taxon>Conoidasida</taxon>
        <taxon>Coccidia</taxon>
        <taxon>Eucoccidiorida</taxon>
        <taxon>Eimeriorina</taxon>
        <taxon>Cryptosporidiidae</taxon>
        <taxon>Cryptosporidium</taxon>
    </lineage>
</organism>
<dbReference type="Proteomes" id="UP000001460">
    <property type="component" value="Unassembled WGS sequence"/>
</dbReference>
<dbReference type="VEuPathDB" id="CryptoDB:CMU_033970"/>
<keyword evidence="1" id="KW-0175">Coiled coil</keyword>
<evidence type="ECO:0000256" key="1">
    <source>
        <dbReference type="SAM" id="Coils"/>
    </source>
</evidence>
<gene>
    <name evidence="2" type="ORF">CMU_033970</name>
</gene>
<feature type="coiled-coil region" evidence="1">
    <location>
        <begin position="355"/>
        <end position="439"/>
    </location>
</feature>
<dbReference type="OMA" id="TIMGNIC"/>
<dbReference type="AlphaFoldDB" id="B6AFM1"/>
<evidence type="ECO:0000313" key="3">
    <source>
        <dbReference type="Proteomes" id="UP000001460"/>
    </source>
</evidence>
<dbReference type="OrthoDB" id="10255522at2759"/>
<proteinExistence type="predicted"/>
<dbReference type="EMBL" id="DS989731">
    <property type="protein sequence ID" value="EEA07012.1"/>
    <property type="molecule type" value="Genomic_DNA"/>
</dbReference>
<evidence type="ECO:0000313" key="2">
    <source>
        <dbReference type="EMBL" id="EEA07012.1"/>
    </source>
</evidence>